<evidence type="ECO:0000256" key="1">
    <source>
        <dbReference type="ARBA" id="ARBA00007905"/>
    </source>
</evidence>
<evidence type="ECO:0000256" key="2">
    <source>
        <dbReference type="ARBA" id="ARBA00022857"/>
    </source>
</evidence>
<dbReference type="PANTHER" id="PTHR43827">
    <property type="entry name" value="2,5-DIKETO-D-GLUCONIC ACID REDUCTASE"/>
    <property type="match status" value="1"/>
</dbReference>
<name>A0A8J5K746_HOMAM</name>
<comment type="similarity">
    <text evidence="1">Belongs to the aldo/keto reductase family.</text>
</comment>
<dbReference type="AlphaFoldDB" id="A0A8J5K746"/>
<dbReference type="CDD" id="cd19071">
    <property type="entry name" value="AKR_AKR1-5-like"/>
    <property type="match status" value="1"/>
</dbReference>
<comment type="caution">
    <text evidence="8">The sequence shown here is derived from an EMBL/GenBank/DDBJ whole genome shotgun (WGS) entry which is preliminary data.</text>
</comment>
<evidence type="ECO:0000256" key="6">
    <source>
        <dbReference type="PIRSR" id="PIRSR000097-3"/>
    </source>
</evidence>
<feature type="active site" description="Proton donor" evidence="4">
    <location>
        <position position="57"/>
    </location>
</feature>
<feature type="site" description="Lowers pKa of active site Tyr" evidence="6">
    <location>
        <position position="86"/>
    </location>
</feature>
<organism evidence="8 9">
    <name type="scientific">Homarus americanus</name>
    <name type="common">American lobster</name>
    <dbReference type="NCBI Taxonomy" id="6706"/>
    <lineage>
        <taxon>Eukaryota</taxon>
        <taxon>Metazoa</taxon>
        <taxon>Ecdysozoa</taxon>
        <taxon>Arthropoda</taxon>
        <taxon>Crustacea</taxon>
        <taxon>Multicrustacea</taxon>
        <taxon>Malacostraca</taxon>
        <taxon>Eumalacostraca</taxon>
        <taxon>Eucarida</taxon>
        <taxon>Decapoda</taxon>
        <taxon>Pleocyemata</taxon>
        <taxon>Astacidea</taxon>
        <taxon>Nephropoidea</taxon>
        <taxon>Nephropidae</taxon>
        <taxon>Homarus</taxon>
    </lineage>
</organism>
<evidence type="ECO:0000256" key="5">
    <source>
        <dbReference type="PIRSR" id="PIRSR000097-2"/>
    </source>
</evidence>
<keyword evidence="9" id="KW-1185">Reference proteome</keyword>
<dbReference type="InterPro" id="IPR020471">
    <property type="entry name" value="AKR"/>
</dbReference>
<proteinExistence type="inferred from homology"/>
<dbReference type="Proteomes" id="UP000747542">
    <property type="component" value="Unassembled WGS sequence"/>
</dbReference>
<accession>A0A8J5K746</accession>
<dbReference type="InterPro" id="IPR018170">
    <property type="entry name" value="Aldo/ket_reductase_CS"/>
</dbReference>
<evidence type="ECO:0000256" key="4">
    <source>
        <dbReference type="PIRSR" id="PIRSR000097-1"/>
    </source>
</evidence>
<dbReference type="PRINTS" id="PR00069">
    <property type="entry name" value="ALDKETRDTASE"/>
</dbReference>
<dbReference type="InterPro" id="IPR036812">
    <property type="entry name" value="NAD(P)_OxRdtase_dom_sf"/>
</dbReference>
<dbReference type="EMBL" id="JAHLQT010022770">
    <property type="protein sequence ID" value="KAG7166089.1"/>
    <property type="molecule type" value="Genomic_DNA"/>
</dbReference>
<evidence type="ECO:0000256" key="3">
    <source>
        <dbReference type="ARBA" id="ARBA00023002"/>
    </source>
</evidence>
<sequence length="267" mass="29897">MAPVPSRLLTSGSEIPMLGFGTGTLGVRSKQTEEEVMEVLDTALECGYRHFDTAYAYSNEAAIGRSLKKWTSQGKVKREDLFITTKLSPDHNREADVAMSLQKSLANLGLSYVDLYLVHFPIGITVCKVKPAVLQVEANAYFQERPLRTFCQENNIALCAYSPLGSPYKHSGSDQTSVLNDPVVEEVAARLHKTPAQVLLRFLHQLDIIPITKSASRTHQLENIQMLDFQLSAEEMERFTALDKGEAARKFSIHFLPNIENHPEFPF</sequence>
<keyword evidence="2" id="KW-0521">NADP</keyword>
<dbReference type="PIRSF" id="PIRSF000097">
    <property type="entry name" value="AKR"/>
    <property type="match status" value="1"/>
</dbReference>
<gene>
    <name evidence="8" type="ORF">Hamer_G019869</name>
</gene>
<evidence type="ECO:0000313" key="8">
    <source>
        <dbReference type="EMBL" id="KAG7166089.1"/>
    </source>
</evidence>
<protein>
    <submittedName>
        <fullName evidence="8">9 11-endoperoxide prostaglandin H2 reductase-like</fullName>
    </submittedName>
</protein>
<dbReference type="GO" id="GO:0016616">
    <property type="term" value="F:oxidoreductase activity, acting on the CH-OH group of donors, NAD or NADP as acceptor"/>
    <property type="evidence" value="ECO:0007669"/>
    <property type="project" value="UniProtKB-ARBA"/>
</dbReference>
<feature type="domain" description="NADP-dependent oxidoreductase" evidence="7">
    <location>
        <begin position="128"/>
        <end position="243"/>
    </location>
</feature>
<dbReference type="Gene3D" id="3.20.20.100">
    <property type="entry name" value="NADP-dependent oxidoreductase domain"/>
    <property type="match status" value="2"/>
</dbReference>
<dbReference type="SUPFAM" id="SSF51430">
    <property type="entry name" value="NAD(P)-linked oxidoreductase"/>
    <property type="match status" value="1"/>
</dbReference>
<feature type="domain" description="NADP-dependent oxidoreductase" evidence="7">
    <location>
        <begin position="18"/>
        <end position="125"/>
    </location>
</feature>
<feature type="binding site" evidence="5">
    <location>
        <position position="119"/>
    </location>
    <ligand>
        <name>substrate</name>
    </ligand>
</feature>
<evidence type="ECO:0000313" key="9">
    <source>
        <dbReference type="Proteomes" id="UP000747542"/>
    </source>
</evidence>
<dbReference type="PANTHER" id="PTHR43827:SF3">
    <property type="entry name" value="NADP-DEPENDENT OXIDOREDUCTASE DOMAIN-CONTAINING PROTEIN"/>
    <property type="match status" value="1"/>
</dbReference>
<dbReference type="PROSITE" id="PS00798">
    <property type="entry name" value="ALDOKETO_REDUCTASE_1"/>
    <property type="match status" value="1"/>
</dbReference>
<keyword evidence="3" id="KW-0560">Oxidoreductase</keyword>
<reference evidence="8" key="1">
    <citation type="journal article" date="2021" name="Sci. Adv.">
        <title>The American lobster genome reveals insights on longevity, neural, and immune adaptations.</title>
        <authorList>
            <person name="Polinski J.M."/>
            <person name="Zimin A.V."/>
            <person name="Clark K.F."/>
            <person name="Kohn A.B."/>
            <person name="Sadowski N."/>
            <person name="Timp W."/>
            <person name="Ptitsyn A."/>
            <person name="Khanna P."/>
            <person name="Romanova D.Y."/>
            <person name="Williams P."/>
            <person name="Greenwood S.J."/>
            <person name="Moroz L.L."/>
            <person name="Walt D.R."/>
            <person name="Bodnar A.G."/>
        </authorList>
    </citation>
    <scope>NUCLEOTIDE SEQUENCE</scope>
    <source>
        <strain evidence="8">GMGI-L3</strain>
    </source>
</reference>
<dbReference type="Pfam" id="PF00248">
    <property type="entry name" value="Aldo_ket_red"/>
    <property type="match status" value="2"/>
</dbReference>
<dbReference type="InterPro" id="IPR023210">
    <property type="entry name" value="NADP_OxRdtase_dom"/>
</dbReference>
<evidence type="ECO:0000259" key="7">
    <source>
        <dbReference type="Pfam" id="PF00248"/>
    </source>
</evidence>